<comment type="caution">
    <text evidence="5">The sequence shown here is derived from an EMBL/GenBank/DDBJ whole genome shotgun (WGS) entry which is preliminary data.</text>
</comment>
<protein>
    <submittedName>
        <fullName evidence="5">Uncharacterized protein</fullName>
    </submittedName>
</protein>
<sequence length="90" mass="9894">MCNVSTLAVDGLSPDGQRIVSAERSRFNSTLLSYCMATRGTANAPAHYAALLSMVDILQRQAKVQKDVHVIIQMQRCRCAGIPLIEEIMD</sequence>
<evidence type="ECO:0000256" key="1">
    <source>
        <dbReference type="ARBA" id="ARBA00023015"/>
    </source>
</evidence>
<accession>A0AAN8J1H5</accession>
<dbReference type="EMBL" id="WIXE01013585">
    <property type="protein sequence ID" value="KAK5974974.1"/>
    <property type="molecule type" value="Genomic_DNA"/>
</dbReference>
<keyword evidence="1" id="KW-0805">Transcription regulation</keyword>
<dbReference type="AlphaFoldDB" id="A0AAN8J1H5"/>
<evidence type="ECO:0000256" key="2">
    <source>
        <dbReference type="ARBA" id="ARBA00023163"/>
    </source>
</evidence>
<dbReference type="InterPro" id="IPR035500">
    <property type="entry name" value="NHR-like_dom_sf"/>
</dbReference>
<evidence type="ECO:0000256" key="3">
    <source>
        <dbReference type="ARBA" id="ARBA00023170"/>
    </source>
</evidence>
<dbReference type="EMBL" id="WIXE01015832">
    <property type="protein sequence ID" value="KAK5973157.1"/>
    <property type="molecule type" value="Genomic_DNA"/>
</dbReference>
<dbReference type="SUPFAM" id="SSF48508">
    <property type="entry name" value="Nuclear receptor ligand-binding domain"/>
    <property type="match status" value="1"/>
</dbReference>
<keyword evidence="2" id="KW-0804">Transcription</keyword>
<keyword evidence="3" id="KW-0675">Receptor</keyword>
<gene>
    <name evidence="5" type="ORF">GCK32_022705</name>
    <name evidence="4" type="ORF">GCK32_022741</name>
</gene>
<evidence type="ECO:0000313" key="4">
    <source>
        <dbReference type="EMBL" id="KAK5973157.1"/>
    </source>
</evidence>
<dbReference type="Proteomes" id="UP001331761">
    <property type="component" value="Unassembled WGS sequence"/>
</dbReference>
<organism evidence="5 6">
    <name type="scientific">Trichostrongylus colubriformis</name>
    <name type="common">Black scour worm</name>
    <dbReference type="NCBI Taxonomy" id="6319"/>
    <lineage>
        <taxon>Eukaryota</taxon>
        <taxon>Metazoa</taxon>
        <taxon>Ecdysozoa</taxon>
        <taxon>Nematoda</taxon>
        <taxon>Chromadorea</taxon>
        <taxon>Rhabditida</taxon>
        <taxon>Rhabditina</taxon>
        <taxon>Rhabditomorpha</taxon>
        <taxon>Strongyloidea</taxon>
        <taxon>Trichostrongylidae</taxon>
        <taxon>Trichostrongylus</taxon>
    </lineage>
</organism>
<name>A0AAN8J1H5_TRICO</name>
<reference evidence="5 6" key="1">
    <citation type="submission" date="2019-10" db="EMBL/GenBank/DDBJ databases">
        <title>Assembly and Annotation for the nematode Trichostrongylus colubriformis.</title>
        <authorList>
            <person name="Martin J."/>
        </authorList>
    </citation>
    <scope>NUCLEOTIDE SEQUENCE [LARGE SCALE GENOMIC DNA]</scope>
    <source>
        <strain evidence="5">G859</strain>
        <tissue evidence="5">Whole worm</tissue>
    </source>
</reference>
<keyword evidence="6" id="KW-1185">Reference proteome</keyword>
<evidence type="ECO:0000313" key="6">
    <source>
        <dbReference type="Proteomes" id="UP001331761"/>
    </source>
</evidence>
<proteinExistence type="predicted"/>
<evidence type="ECO:0000313" key="5">
    <source>
        <dbReference type="EMBL" id="KAK5974974.1"/>
    </source>
</evidence>